<sequence>MSTCSRDVFQTVNQFSLACSVPAMEFGTTPLHTELEKAVAKFVGKEAAIVYNMGYGTNATSIPALMGQGTLILSDALNHTSLVNGSRTSGATVGVFKHNDPEHLAKVLRTKIAEGQPRTGRAWKKVWVLVEGIYSMEGEILRLREIVDVVKKYKAYIYVDEAHSIGAIGKTGRGVCEYSGVDPSEIDILMGTFSKSFGGMGGYVAASKEIIAFIRCSSSGSAYDTGLSPVIVQQVLTALNIVAGWDSTDIGHKKITSLRENSNYFRQKLLGMGVVTLGDFDSPVIPVMLYVLSKIADYSRACLRRNLAIVSVAFPATPFLLSRVRFCISAAHTKEDLDEALQTNKELSEEYRIRYNSHTCGYSSGSSPIDFSSRQVSFRPRQCLQSINSPTWLHFDRVS</sequence>
<feature type="domain" description="Aminotransferase class I/classII large" evidence="8">
    <location>
        <begin position="22"/>
        <end position="342"/>
    </location>
</feature>
<dbReference type="Gene3D" id="3.90.1150.10">
    <property type="entry name" value="Aspartate Aminotransferase, domain 1"/>
    <property type="match status" value="1"/>
</dbReference>
<comment type="cofactor">
    <cofactor evidence="1 7">
        <name>pyridoxal 5'-phosphate</name>
        <dbReference type="ChEBI" id="CHEBI:597326"/>
    </cofactor>
</comment>
<keyword evidence="4" id="KW-0808">Transferase</keyword>
<evidence type="ECO:0000259" key="8">
    <source>
        <dbReference type="Pfam" id="PF00155"/>
    </source>
</evidence>
<comment type="caution">
    <text evidence="9">The sequence shown here is derived from an EMBL/GenBank/DDBJ whole genome shotgun (WGS) entry which is preliminary data.</text>
</comment>
<name>A0ABD3FRU5_9STRA</name>
<evidence type="ECO:0000313" key="9">
    <source>
        <dbReference type="EMBL" id="KAL3668349.1"/>
    </source>
</evidence>
<evidence type="ECO:0000256" key="6">
    <source>
        <dbReference type="ARBA" id="ARBA00048528"/>
    </source>
</evidence>
<gene>
    <name evidence="9" type="ORF">V7S43_006439</name>
</gene>
<reference evidence="9 10" key="1">
    <citation type="submission" date="2024-09" db="EMBL/GenBank/DDBJ databases">
        <title>Genome sequencing and assembly of Phytophthora oleae, isolate VK10A, causative agent of rot of olive drupes.</title>
        <authorList>
            <person name="Conti Taguali S."/>
            <person name="Riolo M."/>
            <person name="La Spada F."/>
            <person name="Cacciola S.O."/>
            <person name="Dionisio G."/>
        </authorList>
    </citation>
    <scope>NUCLEOTIDE SEQUENCE [LARGE SCALE GENOMIC DNA]</scope>
    <source>
        <strain evidence="9 10">VK10A</strain>
    </source>
</reference>
<proteinExistence type="inferred from homology"/>
<dbReference type="PROSITE" id="PS51257">
    <property type="entry name" value="PROKAR_LIPOPROTEIN"/>
    <property type="match status" value="1"/>
</dbReference>
<dbReference type="InterPro" id="IPR015422">
    <property type="entry name" value="PyrdxlP-dep_Trfase_small"/>
</dbReference>
<dbReference type="EMBL" id="JBIMZQ010000011">
    <property type="protein sequence ID" value="KAL3668349.1"/>
    <property type="molecule type" value="Genomic_DNA"/>
</dbReference>
<dbReference type="AlphaFoldDB" id="A0ABD3FRU5"/>
<dbReference type="PROSITE" id="PS00599">
    <property type="entry name" value="AA_TRANSFER_CLASS_2"/>
    <property type="match status" value="1"/>
</dbReference>
<keyword evidence="5 7" id="KW-0663">Pyridoxal phosphate</keyword>
<dbReference type="InterPro" id="IPR001917">
    <property type="entry name" value="Aminotrans_II_pyridoxalP_BS"/>
</dbReference>
<dbReference type="PANTHER" id="PTHR13693:SF3">
    <property type="entry name" value="LD36009P"/>
    <property type="match status" value="1"/>
</dbReference>
<evidence type="ECO:0000256" key="1">
    <source>
        <dbReference type="ARBA" id="ARBA00001933"/>
    </source>
</evidence>
<dbReference type="Gene3D" id="3.40.640.10">
    <property type="entry name" value="Type I PLP-dependent aspartate aminotransferase-like (Major domain)"/>
    <property type="match status" value="1"/>
</dbReference>
<dbReference type="GO" id="GO:0004758">
    <property type="term" value="F:serine C-palmitoyltransferase activity"/>
    <property type="evidence" value="ECO:0007669"/>
    <property type="project" value="UniProtKB-EC"/>
</dbReference>
<evidence type="ECO:0000256" key="4">
    <source>
        <dbReference type="ARBA" id="ARBA00022679"/>
    </source>
</evidence>
<dbReference type="InterPro" id="IPR050087">
    <property type="entry name" value="AON_synthase_class-II"/>
</dbReference>
<dbReference type="InterPro" id="IPR015424">
    <property type="entry name" value="PyrdxlP-dep_Trfase"/>
</dbReference>
<evidence type="ECO:0000256" key="5">
    <source>
        <dbReference type="ARBA" id="ARBA00022898"/>
    </source>
</evidence>
<comment type="similarity">
    <text evidence="2 7">Belongs to the class-II pyridoxal-phosphate-dependent aminotransferase family.</text>
</comment>
<dbReference type="PANTHER" id="PTHR13693">
    <property type="entry name" value="CLASS II AMINOTRANSFERASE/8-AMINO-7-OXONONANOATE SYNTHASE"/>
    <property type="match status" value="1"/>
</dbReference>
<dbReference type="EC" id="2.3.1.50" evidence="3"/>
<evidence type="ECO:0000256" key="3">
    <source>
        <dbReference type="ARBA" id="ARBA00013220"/>
    </source>
</evidence>
<evidence type="ECO:0000256" key="2">
    <source>
        <dbReference type="ARBA" id="ARBA00008392"/>
    </source>
</evidence>
<accession>A0ABD3FRU5</accession>
<evidence type="ECO:0000256" key="7">
    <source>
        <dbReference type="RuleBase" id="RU003693"/>
    </source>
</evidence>
<evidence type="ECO:0000313" key="10">
    <source>
        <dbReference type="Proteomes" id="UP001632037"/>
    </source>
</evidence>
<dbReference type="Proteomes" id="UP001632037">
    <property type="component" value="Unassembled WGS sequence"/>
</dbReference>
<dbReference type="SUPFAM" id="SSF53383">
    <property type="entry name" value="PLP-dependent transferases"/>
    <property type="match status" value="1"/>
</dbReference>
<organism evidence="9 10">
    <name type="scientific">Phytophthora oleae</name>
    <dbReference type="NCBI Taxonomy" id="2107226"/>
    <lineage>
        <taxon>Eukaryota</taxon>
        <taxon>Sar</taxon>
        <taxon>Stramenopiles</taxon>
        <taxon>Oomycota</taxon>
        <taxon>Peronosporomycetes</taxon>
        <taxon>Peronosporales</taxon>
        <taxon>Peronosporaceae</taxon>
        <taxon>Phytophthora</taxon>
    </lineage>
</organism>
<dbReference type="Pfam" id="PF00155">
    <property type="entry name" value="Aminotran_1_2"/>
    <property type="match status" value="1"/>
</dbReference>
<comment type="catalytic activity">
    <reaction evidence="6">
        <text>L-serine + hexadecanoyl-CoA + H(+) = 3-oxosphinganine + CO2 + CoA</text>
        <dbReference type="Rhea" id="RHEA:14761"/>
        <dbReference type="ChEBI" id="CHEBI:15378"/>
        <dbReference type="ChEBI" id="CHEBI:16526"/>
        <dbReference type="ChEBI" id="CHEBI:33384"/>
        <dbReference type="ChEBI" id="CHEBI:57287"/>
        <dbReference type="ChEBI" id="CHEBI:57379"/>
        <dbReference type="ChEBI" id="CHEBI:58299"/>
        <dbReference type="EC" id="2.3.1.50"/>
    </reaction>
</comment>
<dbReference type="InterPro" id="IPR015421">
    <property type="entry name" value="PyrdxlP-dep_Trfase_major"/>
</dbReference>
<protein>
    <recommendedName>
        <fullName evidence="3">serine C-palmitoyltransferase</fullName>
        <ecNumber evidence="3">2.3.1.50</ecNumber>
    </recommendedName>
</protein>
<dbReference type="InterPro" id="IPR004839">
    <property type="entry name" value="Aminotransferase_I/II_large"/>
</dbReference>
<keyword evidence="10" id="KW-1185">Reference proteome</keyword>